<reference evidence="5 6" key="1">
    <citation type="submission" date="2019-09" db="EMBL/GenBank/DDBJ databases">
        <title>In-depth cultivation of the pig gut microbiome towards novel bacterial diversity and tailored functional studies.</title>
        <authorList>
            <person name="Wylensek D."/>
            <person name="Hitch T.C.A."/>
            <person name="Clavel T."/>
        </authorList>
    </citation>
    <scope>NUCLEOTIDE SEQUENCE [LARGE SCALE GENOMIC DNA]</scope>
    <source>
        <strain evidence="5 6">WCA3-693-APC-4?</strain>
    </source>
</reference>
<evidence type="ECO:0000256" key="2">
    <source>
        <dbReference type="ARBA" id="ARBA00023125"/>
    </source>
</evidence>
<dbReference type="PANTHER" id="PTHR30349:SF41">
    <property type="entry name" value="INTEGRASE_RECOMBINASE PROTEIN MJ0367-RELATED"/>
    <property type="match status" value="1"/>
</dbReference>
<keyword evidence="3" id="KW-0233">DNA recombination</keyword>
<accession>A0A6N7Y4Y3</accession>
<dbReference type="SUPFAM" id="SSF56349">
    <property type="entry name" value="DNA breaking-rejoining enzymes"/>
    <property type="match status" value="1"/>
</dbReference>
<dbReference type="GO" id="GO:0015074">
    <property type="term" value="P:DNA integration"/>
    <property type="evidence" value="ECO:0007669"/>
    <property type="project" value="InterPro"/>
</dbReference>
<keyword evidence="6" id="KW-1185">Reference proteome</keyword>
<evidence type="ECO:0000259" key="4">
    <source>
        <dbReference type="PROSITE" id="PS51898"/>
    </source>
</evidence>
<organism evidence="5 6">
    <name type="scientific">Tissierella pigra</name>
    <dbReference type="NCBI Taxonomy" id="2607614"/>
    <lineage>
        <taxon>Bacteria</taxon>
        <taxon>Bacillati</taxon>
        <taxon>Bacillota</taxon>
        <taxon>Tissierellia</taxon>
        <taxon>Tissierellales</taxon>
        <taxon>Tissierellaceae</taxon>
        <taxon>Tissierella</taxon>
    </lineage>
</organism>
<dbReference type="InterPro" id="IPR002104">
    <property type="entry name" value="Integrase_catalytic"/>
</dbReference>
<dbReference type="InterPro" id="IPR013762">
    <property type="entry name" value="Integrase-like_cat_sf"/>
</dbReference>
<evidence type="ECO:0000256" key="3">
    <source>
        <dbReference type="ARBA" id="ARBA00023172"/>
    </source>
</evidence>
<dbReference type="PROSITE" id="PS51898">
    <property type="entry name" value="TYR_RECOMBINASE"/>
    <property type="match status" value="1"/>
</dbReference>
<gene>
    <name evidence="5" type="ORF">FYJ83_16740</name>
</gene>
<dbReference type="PANTHER" id="PTHR30349">
    <property type="entry name" value="PHAGE INTEGRASE-RELATED"/>
    <property type="match status" value="1"/>
</dbReference>
<comment type="similarity">
    <text evidence="1">Belongs to the 'phage' integrase family.</text>
</comment>
<dbReference type="EMBL" id="VUNQ01000055">
    <property type="protein sequence ID" value="MSU03110.1"/>
    <property type="molecule type" value="Genomic_DNA"/>
</dbReference>
<name>A0A6N7Y4Y3_9FIRM</name>
<dbReference type="RefSeq" id="WP_154442583.1">
    <property type="nucleotide sequence ID" value="NZ_VUNQ01000055.1"/>
</dbReference>
<comment type="caution">
    <text evidence="5">The sequence shown here is derived from an EMBL/GenBank/DDBJ whole genome shotgun (WGS) entry which is preliminary data.</text>
</comment>
<dbReference type="Proteomes" id="UP000469523">
    <property type="component" value="Unassembled WGS sequence"/>
</dbReference>
<evidence type="ECO:0000256" key="1">
    <source>
        <dbReference type="ARBA" id="ARBA00008857"/>
    </source>
</evidence>
<dbReference type="GO" id="GO:0003677">
    <property type="term" value="F:DNA binding"/>
    <property type="evidence" value="ECO:0007669"/>
    <property type="project" value="UniProtKB-KW"/>
</dbReference>
<evidence type="ECO:0000313" key="6">
    <source>
        <dbReference type="Proteomes" id="UP000469523"/>
    </source>
</evidence>
<dbReference type="Gene3D" id="1.10.443.10">
    <property type="entry name" value="Intergrase catalytic core"/>
    <property type="match status" value="1"/>
</dbReference>
<protein>
    <submittedName>
        <fullName evidence="5">Tyrosine-type recombinase/integrase</fullName>
    </submittedName>
</protein>
<proteinExistence type="inferred from homology"/>
<sequence>MSRKLPKFIGQNQFKKMLDQINPNCITGCRNYAILMIMYGAGLRNSEVCNLTPADVNFETGLLYIQDGKGGKDRYVPMSIDLKESLEKWEECRPDGKFFFSTMKGGQLNDRYIRDLCYRTSEKARVYIQDGKEQKPVYPHALRHSFATETLNSGDFTIRELQELMGHSDVSTTQVYTHVTLGGIAEKFKNRKSIVK</sequence>
<feature type="domain" description="Tyr recombinase" evidence="4">
    <location>
        <begin position="4"/>
        <end position="189"/>
    </location>
</feature>
<dbReference type="InterPro" id="IPR050090">
    <property type="entry name" value="Tyrosine_recombinase_XerCD"/>
</dbReference>
<dbReference type="AlphaFoldDB" id="A0A6N7Y4Y3"/>
<keyword evidence="2" id="KW-0238">DNA-binding</keyword>
<dbReference type="Pfam" id="PF00589">
    <property type="entry name" value="Phage_integrase"/>
    <property type="match status" value="1"/>
</dbReference>
<dbReference type="InterPro" id="IPR011010">
    <property type="entry name" value="DNA_brk_join_enz"/>
</dbReference>
<dbReference type="GO" id="GO:0006310">
    <property type="term" value="P:DNA recombination"/>
    <property type="evidence" value="ECO:0007669"/>
    <property type="project" value="UniProtKB-KW"/>
</dbReference>
<evidence type="ECO:0000313" key="5">
    <source>
        <dbReference type="EMBL" id="MSU03110.1"/>
    </source>
</evidence>